<organism evidence="3 4">
    <name type="scientific">Meripilus lineatus</name>
    <dbReference type="NCBI Taxonomy" id="2056292"/>
    <lineage>
        <taxon>Eukaryota</taxon>
        <taxon>Fungi</taxon>
        <taxon>Dikarya</taxon>
        <taxon>Basidiomycota</taxon>
        <taxon>Agaricomycotina</taxon>
        <taxon>Agaricomycetes</taxon>
        <taxon>Polyporales</taxon>
        <taxon>Meripilaceae</taxon>
        <taxon>Meripilus</taxon>
    </lineage>
</organism>
<reference evidence="3" key="1">
    <citation type="submission" date="2022-07" db="EMBL/GenBank/DDBJ databases">
        <title>Genome Sequence of Physisporinus lineatus.</title>
        <authorList>
            <person name="Buettner E."/>
        </authorList>
    </citation>
    <scope>NUCLEOTIDE SEQUENCE</scope>
    <source>
        <strain evidence="3">VT162</strain>
    </source>
</reference>
<dbReference type="EMBL" id="JANAWD010000353">
    <property type="protein sequence ID" value="KAJ3480829.1"/>
    <property type="molecule type" value="Genomic_DNA"/>
</dbReference>
<feature type="region of interest" description="Disordered" evidence="1">
    <location>
        <begin position="268"/>
        <end position="298"/>
    </location>
</feature>
<proteinExistence type="predicted"/>
<dbReference type="SMART" id="SM00225">
    <property type="entry name" value="BTB"/>
    <property type="match status" value="1"/>
</dbReference>
<feature type="region of interest" description="Disordered" evidence="1">
    <location>
        <begin position="319"/>
        <end position="423"/>
    </location>
</feature>
<feature type="compositionally biased region" description="Gly residues" evidence="1">
    <location>
        <begin position="405"/>
        <end position="423"/>
    </location>
</feature>
<dbReference type="InterPro" id="IPR011333">
    <property type="entry name" value="SKP1/BTB/POZ_sf"/>
</dbReference>
<dbReference type="Gene3D" id="3.30.710.10">
    <property type="entry name" value="Potassium Channel Kv1.1, Chain A"/>
    <property type="match status" value="1"/>
</dbReference>
<accession>A0AAD5UZX2</accession>
<dbReference type="SUPFAM" id="SSF54695">
    <property type="entry name" value="POZ domain"/>
    <property type="match status" value="1"/>
</dbReference>
<sequence>MASPYGSYPTSVPPTPLVTHPRPITPPTMALDQPAAERIRRHPRCYYAGGDVFFLVQNFIFRVHRYFFERESPYFREKLGIPAAAGQTARGSSDANPLALDDVRADDFEKFLWVFYNPKYSIYDATVDEWEAILKLAFEWRFSEIKKLCCRELEKYEIEPVRKIAMYQAHELDKKLLIPAYAALTIRPEPLSFSEGRKLGLETALMLATAREIARTTSSSGARSPMSPSVTDELLAGIVRDVFGLAPGPPSPDLTPLDTRGVTFAATPVSPRSHALSIQTGASSPRPASPTASAASGGQSLSGAAAALADAAEQPVGDLVSLGGTSEAGATEANGEPSGSETQEAVTTDPAPGADNTEPPATPPAESSPPANTAEEVTQDDKKSKSPEPKTPRSETPTRGKGRNGRGGGGGGPNRGRGGPGRS</sequence>
<feature type="compositionally biased region" description="Basic and acidic residues" evidence="1">
    <location>
        <begin position="379"/>
        <end position="398"/>
    </location>
</feature>
<dbReference type="AlphaFoldDB" id="A0AAD5UZX2"/>
<feature type="domain" description="BTB" evidence="2">
    <location>
        <begin position="50"/>
        <end position="124"/>
    </location>
</feature>
<dbReference type="PROSITE" id="PS50097">
    <property type="entry name" value="BTB"/>
    <property type="match status" value="1"/>
</dbReference>
<keyword evidence="4" id="KW-1185">Reference proteome</keyword>
<dbReference type="Pfam" id="PF00651">
    <property type="entry name" value="BTB"/>
    <property type="match status" value="1"/>
</dbReference>
<dbReference type="InterPro" id="IPR000210">
    <property type="entry name" value="BTB/POZ_dom"/>
</dbReference>
<feature type="compositionally biased region" description="Low complexity" evidence="1">
    <location>
        <begin position="280"/>
        <end position="298"/>
    </location>
</feature>
<dbReference type="CDD" id="cd18186">
    <property type="entry name" value="BTB_POZ_ZBTB_KLHL-like"/>
    <property type="match status" value="1"/>
</dbReference>
<evidence type="ECO:0000256" key="1">
    <source>
        <dbReference type="SAM" id="MobiDB-lite"/>
    </source>
</evidence>
<evidence type="ECO:0000313" key="3">
    <source>
        <dbReference type="EMBL" id="KAJ3480829.1"/>
    </source>
</evidence>
<comment type="caution">
    <text evidence="3">The sequence shown here is derived from an EMBL/GenBank/DDBJ whole genome shotgun (WGS) entry which is preliminary data.</text>
</comment>
<dbReference type="Proteomes" id="UP001212997">
    <property type="component" value="Unassembled WGS sequence"/>
</dbReference>
<feature type="compositionally biased region" description="Polar residues" evidence="1">
    <location>
        <begin position="337"/>
        <end position="346"/>
    </location>
</feature>
<feature type="region of interest" description="Disordered" evidence="1">
    <location>
        <begin position="1"/>
        <end position="21"/>
    </location>
</feature>
<evidence type="ECO:0000259" key="2">
    <source>
        <dbReference type="PROSITE" id="PS50097"/>
    </source>
</evidence>
<gene>
    <name evidence="3" type="ORF">NLI96_g8082</name>
</gene>
<protein>
    <recommendedName>
        <fullName evidence="2">BTB domain-containing protein</fullName>
    </recommendedName>
</protein>
<evidence type="ECO:0000313" key="4">
    <source>
        <dbReference type="Proteomes" id="UP001212997"/>
    </source>
</evidence>
<name>A0AAD5UZX2_9APHY</name>